<evidence type="ECO:0000313" key="1">
    <source>
        <dbReference type="EMBL" id="VAX41917.1"/>
    </source>
</evidence>
<reference evidence="1" key="1">
    <citation type="submission" date="2018-06" db="EMBL/GenBank/DDBJ databases">
        <authorList>
            <person name="Zhirakovskaya E."/>
        </authorList>
    </citation>
    <scope>NUCLEOTIDE SEQUENCE</scope>
</reference>
<sequence length="47" mass="5073">HPPPTNKAFEKPAGIAETPSAAVVCRAAIFCGYFYVELADDLQNVYS</sequence>
<gene>
    <name evidence="1" type="ORF">MNBD_PLANCTO02-2223</name>
</gene>
<accession>A0A3B1E8S3</accession>
<name>A0A3B1E8S3_9ZZZZ</name>
<proteinExistence type="predicted"/>
<protein>
    <submittedName>
        <fullName evidence="1">Uncharacterized protein</fullName>
    </submittedName>
</protein>
<dbReference type="EMBL" id="UOGL01000600">
    <property type="protein sequence ID" value="VAX41917.1"/>
    <property type="molecule type" value="Genomic_DNA"/>
</dbReference>
<organism evidence="1">
    <name type="scientific">hydrothermal vent metagenome</name>
    <dbReference type="NCBI Taxonomy" id="652676"/>
    <lineage>
        <taxon>unclassified sequences</taxon>
        <taxon>metagenomes</taxon>
        <taxon>ecological metagenomes</taxon>
    </lineage>
</organism>
<dbReference type="AlphaFoldDB" id="A0A3B1E8S3"/>
<feature type="non-terminal residue" evidence="1">
    <location>
        <position position="1"/>
    </location>
</feature>